<keyword evidence="15" id="KW-1185">Reference proteome</keyword>
<dbReference type="UniPathway" id="UPA00077">
    <property type="reaction ID" value="UER00155"/>
</dbReference>
<dbReference type="Pfam" id="PF01288">
    <property type="entry name" value="HPPK"/>
    <property type="match status" value="1"/>
</dbReference>
<dbReference type="PANTHER" id="PTHR43071:SF1">
    <property type="entry name" value="2-AMINO-4-HYDROXY-6-HYDROXYMETHYLDIHYDROPTERIDINE PYROPHOSPHOKINASE"/>
    <property type="match status" value="1"/>
</dbReference>
<comment type="pathway">
    <text evidence="1">Cofactor biosynthesis; tetrahydrofolate biosynthesis; 2-amino-4-hydroxy-6-hydroxymethyl-7,8-dihydropteridine diphosphate from 7,8-dihydroneopterin triphosphate: step 4/4.</text>
</comment>
<gene>
    <name evidence="14" type="ORF">SAMN05216456_1796</name>
</gene>
<dbReference type="RefSeq" id="WP_092423423.1">
    <property type="nucleotide sequence ID" value="NZ_FPCK01000001.1"/>
</dbReference>
<keyword evidence="5" id="KW-0808">Transferase</keyword>
<dbReference type="PANTHER" id="PTHR43071">
    <property type="entry name" value="2-AMINO-4-HYDROXY-6-HYDROXYMETHYLDIHYDROPTERIDINE PYROPHOSPHOKINASE"/>
    <property type="match status" value="1"/>
</dbReference>
<organism evidence="14 15">
    <name type="scientific">Devosia crocina</name>
    <dbReference type="NCBI Taxonomy" id="429728"/>
    <lineage>
        <taxon>Bacteria</taxon>
        <taxon>Pseudomonadati</taxon>
        <taxon>Pseudomonadota</taxon>
        <taxon>Alphaproteobacteria</taxon>
        <taxon>Hyphomicrobiales</taxon>
        <taxon>Devosiaceae</taxon>
        <taxon>Devosia</taxon>
    </lineage>
</organism>
<sequence>MARAWLSLGANIGDPPAQLADAILRLDTQPAISVTRQSRVILTKAWGKTDQPDFANMAAEIETSLGPIDLLHVALDTEREMGRVRHEVWGPRVIDIDIIAFERIEMQTGRLTLPHPHAHERDFVLVPLREIAPEVAEWIVGGARGLYK</sequence>
<dbReference type="AlphaFoldDB" id="A0A1I7NDU3"/>
<dbReference type="GO" id="GO:0003848">
    <property type="term" value="F:2-amino-4-hydroxy-6-hydroxymethyldihydropteridine diphosphokinase activity"/>
    <property type="evidence" value="ECO:0007669"/>
    <property type="project" value="UniProtKB-EC"/>
</dbReference>
<dbReference type="InterPro" id="IPR000550">
    <property type="entry name" value="Hppk"/>
</dbReference>
<dbReference type="InterPro" id="IPR035907">
    <property type="entry name" value="Hppk_sf"/>
</dbReference>
<dbReference type="EMBL" id="FPCK01000001">
    <property type="protein sequence ID" value="SFV32858.1"/>
    <property type="molecule type" value="Genomic_DNA"/>
</dbReference>
<evidence type="ECO:0000256" key="2">
    <source>
        <dbReference type="ARBA" id="ARBA00005810"/>
    </source>
</evidence>
<evidence type="ECO:0000256" key="5">
    <source>
        <dbReference type="ARBA" id="ARBA00022679"/>
    </source>
</evidence>
<keyword evidence="6" id="KW-0547">Nucleotide-binding</keyword>
<evidence type="ECO:0000313" key="14">
    <source>
        <dbReference type="EMBL" id="SFV32858.1"/>
    </source>
</evidence>
<accession>A0A1I7NDU3</accession>
<protein>
    <recommendedName>
        <fullName evidence="4">2-amino-4-hydroxy-6-hydroxymethyldihydropteridine pyrophosphokinase</fullName>
        <ecNumber evidence="3">2.7.6.3</ecNumber>
    </recommendedName>
    <alternativeName>
        <fullName evidence="11">6-hydroxymethyl-7,8-dihydropterin pyrophosphokinase</fullName>
    </alternativeName>
    <alternativeName>
        <fullName evidence="12">7,8-dihydro-6-hydroxymethylpterin-pyrophosphokinase</fullName>
    </alternativeName>
</protein>
<keyword evidence="8" id="KW-0067">ATP-binding</keyword>
<dbReference type="EC" id="2.7.6.3" evidence="3"/>
<evidence type="ECO:0000256" key="10">
    <source>
        <dbReference type="ARBA" id="ARBA00029409"/>
    </source>
</evidence>
<evidence type="ECO:0000256" key="8">
    <source>
        <dbReference type="ARBA" id="ARBA00022840"/>
    </source>
</evidence>
<proteinExistence type="inferred from homology"/>
<evidence type="ECO:0000256" key="7">
    <source>
        <dbReference type="ARBA" id="ARBA00022777"/>
    </source>
</evidence>
<dbReference type="SUPFAM" id="SSF55083">
    <property type="entry name" value="6-hydroxymethyl-7,8-dihydropterin pyrophosphokinase, HPPK"/>
    <property type="match status" value="1"/>
</dbReference>
<evidence type="ECO:0000256" key="6">
    <source>
        <dbReference type="ARBA" id="ARBA00022741"/>
    </source>
</evidence>
<dbReference type="Gene3D" id="3.30.70.560">
    <property type="entry name" value="7,8-Dihydro-6-hydroxymethylpterin-pyrophosphokinase HPPK"/>
    <property type="match status" value="1"/>
</dbReference>
<evidence type="ECO:0000256" key="4">
    <source>
        <dbReference type="ARBA" id="ARBA00016218"/>
    </source>
</evidence>
<evidence type="ECO:0000256" key="3">
    <source>
        <dbReference type="ARBA" id="ARBA00013253"/>
    </source>
</evidence>
<evidence type="ECO:0000313" key="15">
    <source>
        <dbReference type="Proteomes" id="UP000199074"/>
    </source>
</evidence>
<dbReference type="GO" id="GO:0005524">
    <property type="term" value="F:ATP binding"/>
    <property type="evidence" value="ECO:0007669"/>
    <property type="project" value="UniProtKB-KW"/>
</dbReference>
<dbReference type="GO" id="GO:0046654">
    <property type="term" value="P:tetrahydrofolate biosynthetic process"/>
    <property type="evidence" value="ECO:0007669"/>
    <property type="project" value="UniProtKB-UniPathway"/>
</dbReference>
<dbReference type="Proteomes" id="UP000199074">
    <property type="component" value="Unassembled WGS sequence"/>
</dbReference>
<dbReference type="GO" id="GO:0046656">
    <property type="term" value="P:folic acid biosynthetic process"/>
    <property type="evidence" value="ECO:0007669"/>
    <property type="project" value="UniProtKB-KW"/>
</dbReference>
<evidence type="ECO:0000256" key="12">
    <source>
        <dbReference type="ARBA" id="ARBA00033413"/>
    </source>
</evidence>
<dbReference type="STRING" id="429728.SAMN05216456_1796"/>
<reference evidence="14 15" key="1">
    <citation type="submission" date="2016-10" db="EMBL/GenBank/DDBJ databases">
        <authorList>
            <person name="de Groot N.N."/>
        </authorList>
    </citation>
    <scope>NUCLEOTIDE SEQUENCE [LARGE SCALE GENOMIC DNA]</scope>
    <source>
        <strain evidence="14 15">IPL20</strain>
    </source>
</reference>
<evidence type="ECO:0000259" key="13">
    <source>
        <dbReference type="Pfam" id="PF01288"/>
    </source>
</evidence>
<dbReference type="OrthoDB" id="9808041at2"/>
<dbReference type="GO" id="GO:0016301">
    <property type="term" value="F:kinase activity"/>
    <property type="evidence" value="ECO:0007669"/>
    <property type="project" value="UniProtKB-KW"/>
</dbReference>
<keyword evidence="7 14" id="KW-0418">Kinase</keyword>
<evidence type="ECO:0000256" key="11">
    <source>
        <dbReference type="ARBA" id="ARBA00029766"/>
    </source>
</evidence>
<evidence type="ECO:0000256" key="9">
    <source>
        <dbReference type="ARBA" id="ARBA00022909"/>
    </source>
</evidence>
<comment type="similarity">
    <text evidence="2">Belongs to the HPPK family.</text>
</comment>
<comment type="function">
    <text evidence="10">Catalyzes the transfer of pyrophosphate from adenosine triphosphate (ATP) to 6-hydroxymethyl-7,8-dihydropterin, an enzymatic step in folate biosynthesis pathway.</text>
</comment>
<name>A0A1I7NDU3_9HYPH</name>
<dbReference type="CDD" id="cd00483">
    <property type="entry name" value="HPPK"/>
    <property type="match status" value="1"/>
</dbReference>
<keyword evidence="9" id="KW-0289">Folate biosynthesis</keyword>
<feature type="domain" description="7,8-dihydro-6-hydroxymethylpterin-pyrophosphokinase" evidence="13">
    <location>
        <begin position="6"/>
        <end position="133"/>
    </location>
</feature>
<dbReference type="NCBIfam" id="TIGR01498">
    <property type="entry name" value="folK"/>
    <property type="match status" value="1"/>
</dbReference>
<evidence type="ECO:0000256" key="1">
    <source>
        <dbReference type="ARBA" id="ARBA00005051"/>
    </source>
</evidence>